<proteinExistence type="predicted"/>
<reference evidence="10" key="1">
    <citation type="submission" date="2015-09" db="EMBL/GenBank/DDBJ databases">
        <authorList>
            <consortium name="Pathogen Informatics"/>
        </authorList>
    </citation>
    <scope>NUCLEOTIDE SEQUENCE [LARGE SCALE GENOMIC DNA]</scope>
    <source>
        <strain evidence="10">Lake Konstanz</strain>
    </source>
</reference>
<dbReference type="InterPro" id="IPR011009">
    <property type="entry name" value="Kinase-like_dom_sf"/>
</dbReference>
<sequence length="108" mass="12454">FSTVWLVWDYVTETFQAMKIQKSAEHYREAAYDEIRLLSEIMTADANRDRCCARMNDFFEHTGPNGTHVCMVFDVLGENLLSLIELVHCGAMLARHASVMLQGDRVRR</sequence>
<dbReference type="EC" id="2.7.11.1" evidence="1"/>
<dbReference type="AlphaFoldDB" id="A0A0S4KIN3"/>
<evidence type="ECO:0000256" key="1">
    <source>
        <dbReference type="ARBA" id="ARBA00012513"/>
    </source>
</evidence>
<feature type="non-terminal residue" evidence="9">
    <location>
        <position position="1"/>
    </location>
</feature>
<dbReference type="InterPro" id="IPR051334">
    <property type="entry name" value="SRPK"/>
</dbReference>
<evidence type="ECO:0000256" key="4">
    <source>
        <dbReference type="ARBA" id="ARBA00022741"/>
    </source>
</evidence>
<protein>
    <recommendedName>
        <fullName evidence="1">non-specific serine/threonine protein kinase</fullName>
        <ecNumber evidence="1">2.7.11.1</ecNumber>
    </recommendedName>
</protein>
<dbReference type="GO" id="GO:0050684">
    <property type="term" value="P:regulation of mRNA processing"/>
    <property type="evidence" value="ECO:0007669"/>
    <property type="project" value="TreeGrafter"/>
</dbReference>
<keyword evidence="6" id="KW-0067">ATP-binding</keyword>
<dbReference type="Gene3D" id="3.30.200.20">
    <property type="entry name" value="Phosphorylase Kinase, domain 1"/>
    <property type="match status" value="1"/>
</dbReference>
<evidence type="ECO:0000256" key="8">
    <source>
        <dbReference type="ARBA" id="ARBA00048679"/>
    </source>
</evidence>
<evidence type="ECO:0000313" key="10">
    <source>
        <dbReference type="Proteomes" id="UP000051952"/>
    </source>
</evidence>
<keyword evidence="10" id="KW-1185">Reference proteome</keyword>
<name>A0A0S4KIN3_BODSA</name>
<organism evidence="9 10">
    <name type="scientific">Bodo saltans</name>
    <name type="common">Flagellated protozoan</name>
    <dbReference type="NCBI Taxonomy" id="75058"/>
    <lineage>
        <taxon>Eukaryota</taxon>
        <taxon>Discoba</taxon>
        <taxon>Euglenozoa</taxon>
        <taxon>Kinetoplastea</taxon>
        <taxon>Metakinetoplastina</taxon>
        <taxon>Eubodonida</taxon>
        <taxon>Bodonidae</taxon>
        <taxon>Bodo</taxon>
    </lineage>
</organism>
<dbReference type="Gene3D" id="1.10.510.10">
    <property type="entry name" value="Transferase(Phosphotransferase) domain 1"/>
    <property type="match status" value="1"/>
</dbReference>
<dbReference type="PANTHER" id="PTHR47634:SF9">
    <property type="entry name" value="PROTEIN KINASE DOMAIN-CONTAINING PROTEIN-RELATED"/>
    <property type="match status" value="1"/>
</dbReference>
<dbReference type="GO" id="GO:0005524">
    <property type="term" value="F:ATP binding"/>
    <property type="evidence" value="ECO:0007669"/>
    <property type="project" value="UniProtKB-KW"/>
</dbReference>
<dbReference type="GO" id="GO:0004674">
    <property type="term" value="F:protein serine/threonine kinase activity"/>
    <property type="evidence" value="ECO:0007669"/>
    <property type="project" value="UniProtKB-KW"/>
</dbReference>
<evidence type="ECO:0000256" key="3">
    <source>
        <dbReference type="ARBA" id="ARBA00022679"/>
    </source>
</evidence>
<dbReference type="OrthoDB" id="2649at2759"/>
<evidence type="ECO:0000256" key="2">
    <source>
        <dbReference type="ARBA" id="ARBA00022527"/>
    </source>
</evidence>
<keyword evidence="4" id="KW-0547">Nucleotide-binding</keyword>
<dbReference type="PANTHER" id="PTHR47634">
    <property type="entry name" value="PROTEIN KINASE DOMAIN-CONTAINING PROTEIN-RELATED"/>
    <property type="match status" value="1"/>
</dbReference>
<accession>A0A0S4KIN3</accession>
<dbReference type="SUPFAM" id="SSF56112">
    <property type="entry name" value="Protein kinase-like (PK-like)"/>
    <property type="match status" value="1"/>
</dbReference>
<comment type="catalytic activity">
    <reaction evidence="8">
        <text>L-seryl-[protein] + ATP = O-phospho-L-seryl-[protein] + ADP + H(+)</text>
        <dbReference type="Rhea" id="RHEA:17989"/>
        <dbReference type="Rhea" id="RHEA-COMP:9863"/>
        <dbReference type="Rhea" id="RHEA-COMP:11604"/>
        <dbReference type="ChEBI" id="CHEBI:15378"/>
        <dbReference type="ChEBI" id="CHEBI:29999"/>
        <dbReference type="ChEBI" id="CHEBI:30616"/>
        <dbReference type="ChEBI" id="CHEBI:83421"/>
        <dbReference type="ChEBI" id="CHEBI:456216"/>
        <dbReference type="EC" id="2.7.11.1"/>
    </reaction>
</comment>
<dbReference type="GO" id="GO:0000245">
    <property type="term" value="P:spliceosomal complex assembly"/>
    <property type="evidence" value="ECO:0007669"/>
    <property type="project" value="TreeGrafter"/>
</dbReference>
<comment type="catalytic activity">
    <reaction evidence="7">
        <text>L-threonyl-[protein] + ATP = O-phospho-L-threonyl-[protein] + ADP + H(+)</text>
        <dbReference type="Rhea" id="RHEA:46608"/>
        <dbReference type="Rhea" id="RHEA-COMP:11060"/>
        <dbReference type="Rhea" id="RHEA-COMP:11605"/>
        <dbReference type="ChEBI" id="CHEBI:15378"/>
        <dbReference type="ChEBI" id="CHEBI:30013"/>
        <dbReference type="ChEBI" id="CHEBI:30616"/>
        <dbReference type="ChEBI" id="CHEBI:61977"/>
        <dbReference type="ChEBI" id="CHEBI:456216"/>
        <dbReference type="EC" id="2.7.11.1"/>
    </reaction>
</comment>
<dbReference type="Proteomes" id="UP000051952">
    <property type="component" value="Unassembled WGS sequence"/>
</dbReference>
<evidence type="ECO:0000256" key="5">
    <source>
        <dbReference type="ARBA" id="ARBA00022777"/>
    </source>
</evidence>
<evidence type="ECO:0000256" key="7">
    <source>
        <dbReference type="ARBA" id="ARBA00047899"/>
    </source>
</evidence>
<keyword evidence="5" id="KW-0418">Kinase</keyword>
<keyword evidence="2" id="KW-0723">Serine/threonine-protein kinase</keyword>
<evidence type="ECO:0000256" key="6">
    <source>
        <dbReference type="ARBA" id="ARBA00022840"/>
    </source>
</evidence>
<dbReference type="VEuPathDB" id="TriTrypDB:BSAL_44355c"/>
<dbReference type="EMBL" id="CYKH01002187">
    <property type="protein sequence ID" value="CUI15496.1"/>
    <property type="molecule type" value="Genomic_DNA"/>
</dbReference>
<gene>
    <name evidence="9" type="ORF">BSAL_44355c</name>
</gene>
<evidence type="ECO:0000313" key="9">
    <source>
        <dbReference type="EMBL" id="CUI15496.1"/>
    </source>
</evidence>
<keyword evidence="3" id="KW-0808">Transferase</keyword>